<evidence type="ECO:0000256" key="1">
    <source>
        <dbReference type="ARBA" id="ARBA00023016"/>
    </source>
</evidence>
<gene>
    <name evidence="6" type="ORF">QF025_003747</name>
</gene>
<protein>
    <submittedName>
        <fullName evidence="6">HSP20 family protein</fullName>
    </submittedName>
</protein>
<dbReference type="AlphaFoldDB" id="A0ABD5CM75"/>
<keyword evidence="1" id="KW-0346">Stress response</keyword>
<dbReference type="CDD" id="cd06464">
    <property type="entry name" value="ACD_sHsps-like"/>
    <property type="match status" value="1"/>
</dbReference>
<comment type="similarity">
    <text evidence="2 3">Belongs to the small heat shock protein (HSP20) family.</text>
</comment>
<feature type="region of interest" description="Disordered" evidence="4">
    <location>
        <begin position="1"/>
        <end position="43"/>
    </location>
</feature>
<dbReference type="GeneID" id="97005528"/>
<evidence type="ECO:0000256" key="3">
    <source>
        <dbReference type="RuleBase" id="RU003616"/>
    </source>
</evidence>
<sequence length="143" mass="15909">MSDTTELARKDEATSETASETAVTRRDDERAQSRVTLTPPVDVSEDSQGITLWADLPGVTKERLSVKVHDGNLYIEAEAMVPTPAGLRLQHAEIREPRFARAFSLGADFDTSKIDANLKDGVLKLTIPRHDEARPRRIEVRTN</sequence>
<comment type="caution">
    <text evidence="6">The sequence shown here is derived from an EMBL/GenBank/DDBJ whole genome shotgun (WGS) entry which is preliminary data.</text>
</comment>
<dbReference type="Gene3D" id="2.60.40.790">
    <property type="match status" value="1"/>
</dbReference>
<feature type="domain" description="SHSP" evidence="5">
    <location>
        <begin position="32"/>
        <end position="143"/>
    </location>
</feature>
<dbReference type="PANTHER" id="PTHR46733">
    <property type="entry name" value="26.5 KDA HEAT SHOCK PROTEIN, MITOCHONDRIAL"/>
    <property type="match status" value="1"/>
</dbReference>
<feature type="compositionally biased region" description="Basic and acidic residues" evidence="4">
    <location>
        <begin position="1"/>
        <end position="13"/>
    </location>
</feature>
<evidence type="ECO:0000313" key="6">
    <source>
        <dbReference type="EMBL" id="MDR6205027.1"/>
    </source>
</evidence>
<evidence type="ECO:0000313" key="7">
    <source>
        <dbReference type="Proteomes" id="UP001245184"/>
    </source>
</evidence>
<evidence type="ECO:0000259" key="5">
    <source>
        <dbReference type="PROSITE" id="PS01031"/>
    </source>
</evidence>
<feature type="compositionally biased region" description="Basic and acidic residues" evidence="4">
    <location>
        <begin position="23"/>
        <end position="32"/>
    </location>
</feature>
<dbReference type="InterPro" id="IPR008978">
    <property type="entry name" value="HSP20-like_chaperone"/>
</dbReference>
<dbReference type="PANTHER" id="PTHR46733:SF4">
    <property type="entry name" value="HEAT SHOCK PROTEIN 21, CHLOROPLASTIC"/>
    <property type="match status" value="1"/>
</dbReference>
<proteinExistence type="inferred from homology"/>
<name>A0ABD5CM75_9BURK</name>
<accession>A0ABD5CM75</accession>
<reference evidence="6 7" key="1">
    <citation type="submission" date="2023-08" db="EMBL/GenBank/DDBJ databases">
        <title>Genome sequencing of plant associated microbes to promote plant fitness in Sorghum bicolor and Oryza sativa.</title>
        <authorList>
            <person name="Coleman-Derr D."/>
        </authorList>
    </citation>
    <scope>NUCLEOTIDE SEQUENCE [LARGE SCALE GENOMIC DNA]</scope>
    <source>
        <strain evidence="6 7">SLBN-33</strain>
    </source>
</reference>
<dbReference type="KEGG" id="pgp:CUJ91_28860"/>
<organism evidence="6 7">
    <name type="scientific">Paraburkholderia graminis</name>
    <dbReference type="NCBI Taxonomy" id="60548"/>
    <lineage>
        <taxon>Bacteria</taxon>
        <taxon>Pseudomonadati</taxon>
        <taxon>Pseudomonadota</taxon>
        <taxon>Betaproteobacteria</taxon>
        <taxon>Burkholderiales</taxon>
        <taxon>Burkholderiaceae</taxon>
        <taxon>Paraburkholderia</taxon>
    </lineage>
</organism>
<dbReference type="SUPFAM" id="SSF49764">
    <property type="entry name" value="HSP20-like chaperones"/>
    <property type="match status" value="1"/>
</dbReference>
<evidence type="ECO:0000256" key="2">
    <source>
        <dbReference type="PROSITE-ProRule" id="PRU00285"/>
    </source>
</evidence>
<dbReference type="Proteomes" id="UP001245184">
    <property type="component" value="Unassembled WGS sequence"/>
</dbReference>
<dbReference type="Pfam" id="PF00011">
    <property type="entry name" value="HSP20"/>
    <property type="match status" value="1"/>
</dbReference>
<evidence type="ECO:0000256" key="4">
    <source>
        <dbReference type="SAM" id="MobiDB-lite"/>
    </source>
</evidence>
<dbReference type="EMBL" id="JAVIZN010000002">
    <property type="protein sequence ID" value="MDR6205027.1"/>
    <property type="molecule type" value="Genomic_DNA"/>
</dbReference>
<dbReference type="RefSeq" id="WP_029966956.1">
    <property type="nucleotide sequence ID" value="NZ_ATXV01000002.1"/>
</dbReference>
<dbReference type="InterPro" id="IPR002068">
    <property type="entry name" value="A-crystallin/Hsp20_dom"/>
</dbReference>
<dbReference type="InterPro" id="IPR044587">
    <property type="entry name" value="HSP21-like"/>
</dbReference>
<dbReference type="PROSITE" id="PS01031">
    <property type="entry name" value="SHSP"/>
    <property type="match status" value="1"/>
</dbReference>